<dbReference type="Gene3D" id="1.10.287.1060">
    <property type="entry name" value="ESAT-6-like"/>
    <property type="match status" value="1"/>
</dbReference>
<evidence type="ECO:0008006" key="3">
    <source>
        <dbReference type="Google" id="ProtNLM"/>
    </source>
</evidence>
<name>A0A316I557_9PSEU</name>
<protein>
    <recommendedName>
        <fullName evidence="3">WXG100 family type VII secretion target</fullName>
    </recommendedName>
</protein>
<dbReference type="EMBL" id="QGHB01000006">
    <property type="protein sequence ID" value="PWK85553.1"/>
    <property type="molecule type" value="Genomic_DNA"/>
</dbReference>
<evidence type="ECO:0000313" key="2">
    <source>
        <dbReference type="Proteomes" id="UP000246005"/>
    </source>
</evidence>
<comment type="caution">
    <text evidence="1">The sequence shown here is derived from an EMBL/GenBank/DDBJ whole genome shotgun (WGS) entry which is preliminary data.</text>
</comment>
<dbReference type="Proteomes" id="UP000246005">
    <property type="component" value="Unassembled WGS sequence"/>
</dbReference>
<proteinExistence type="predicted"/>
<organism evidence="1 2">
    <name type="scientific">Lentzea atacamensis</name>
    <dbReference type="NCBI Taxonomy" id="531938"/>
    <lineage>
        <taxon>Bacteria</taxon>
        <taxon>Bacillati</taxon>
        <taxon>Actinomycetota</taxon>
        <taxon>Actinomycetes</taxon>
        <taxon>Pseudonocardiales</taxon>
        <taxon>Pseudonocardiaceae</taxon>
        <taxon>Lentzea</taxon>
    </lineage>
</organism>
<dbReference type="AlphaFoldDB" id="A0A316I557"/>
<gene>
    <name evidence="1" type="ORF">C8D88_106181</name>
</gene>
<dbReference type="RefSeq" id="WP_109638155.1">
    <property type="nucleotide sequence ID" value="NZ_QGHB01000006.1"/>
</dbReference>
<accession>A0A316I557</accession>
<reference evidence="1 2" key="1">
    <citation type="submission" date="2018-05" db="EMBL/GenBank/DDBJ databases">
        <title>Genomic Encyclopedia of Type Strains, Phase IV (KMG-IV): sequencing the most valuable type-strain genomes for metagenomic binning, comparative biology and taxonomic classification.</title>
        <authorList>
            <person name="Goeker M."/>
        </authorList>
    </citation>
    <scope>NUCLEOTIDE SEQUENCE [LARGE SCALE GENOMIC DNA]</scope>
    <source>
        <strain evidence="1 2">DSM 45480</strain>
    </source>
</reference>
<sequence>MADRTSIDIAGTQAVIQQLKQLGMSFEQAAATMKDAASRYDGCWGNDEFGEAFAKAYVPNAAKSIEYVSTLANNLGLTADAVTKAVDRLVQTDTANASRT</sequence>
<evidence type="ECO:0000313" key="1">
    <source>
        <dbReference type="EMBL" id="PWK85553.1"/>
    </source>
</evidence>